<evidence type="ECO:0000313" key="1">
    <source>
        <dbReference type="EMBL" id="WVZ91279.1"/>
    </source>
</evidence>
<proteinExistence type="predicted"/>
<evidence type="ECO:0000313" key="2">
    <source>
        <dbReference type="Proteomes" id="UP001341281"/>
    </source>
</evidence>
<organism evidence="1 2">
    <name type="scientific">Paspalum notatum var. saurae</name>
    <dbReference type="NCBI Taxonomy" id="547442"/>
    <lineage>
        <taxon>Eukaryota</taxon>
        <taxon>Viridiplantae</taxon>
        <taxon>Streptophyta</taxon>
        <taxon>Embryophyta</taxon>
        <taxon>Tracheophyta</taxon>
        <taxon>Spermatophyta</taxon>
        <taxon>Magnoliopsida</taxon>
        <taxon>Liliopsida</taxon>
        <taxon>Poales</taxon>
        <taxon>Poaceae</taxon>
        <taxon>PACMAD clade</taxon>
        <taxon>Panicoideae</taxon>
        <taxon>Andropogonodae</taxon>
        <taxon>Paspaleae</taxon>
        <taxon>Paspalinae</taxon>
        <taxon>Paspalum</taxon>
    </lineage>
</organism>
<keyword evidence="2" id="KW-1185">Reference proteome</keyword>
<name>A0AAQ3UGH5_PASNO</name>
<accession>A0AAQ3UGH5</accession>
<gene>
    <name evidence="1" type="ORF">U9M48_037470</name>
</gene>
<dbReference type="Proteomes" id="UP001341281">
    <property type="component" value="Chromosome 08"/>
</dbReference>
<protein>
    <submittedName>
        <fullName evidence="1">Uncharacterized protein</fullName>
    </submittedName>
</protein>
<dbReference type="EMBL" id="CP144752">
    <property type="protein sequence ID" value="WVZ91279.1"/>
    <property type="molecule type" value="Genomic_DNA"/>
</dbReference>
<reference evidence="1 2" key="1">
    <citation type="submission" date="2024-02" db="EMBL/GenBank/DDBJ databases">
        <title>High-quality chromosome-scale genome assembly of Pensacola bahiagrass (Paspalum notatum Flugge var. saurae).</title>
        <authorList>
            <person name="Vega J.M."/>
            <person name="Podio M."/>
            <person name="Orjuela J."/>
            <person name="Siena L.A."/>
            <person name="Pessino S.C."/>
            <person name="Combes M.C."/>
            <person name="Mariac C."/>
            <person name="Albertini E."/>
            <person name="Pupilli F."/>
            <person name="Ortiz J.P.A."/>
            <person name="Leblanc O."/>
        </authorList>
    </citation>
    <scope>NUCLEOTIDE SEQUENCE [LARGE SCALE GENOMIC DNA]</scope>
    <source>
        <strain evidence="1">R1</strain>
        <tissue evidence="1">Leaf</tissue>
    </source>
</reference>
<sequence>MVSQHNIMSFCAQKQKPSVLMKLAAAAFSSILFFRDNINKHWCIWHEPAAQQVSALVRRHAQDGWNVYINDPATYTRFSNLRVSTSRYWSDYGGLT</sequence>
<dbReference type="AlphaFoldDB" id="A0AAQ3UGH5"/>